<comment type="caution">
    <text evidence="1">The sequence shown here is derived from an EMBL/GenBank/DDBJ whole genome shotgun (WGS) entry which is preliminary data.</text>
</comment>
<dbReference type="Proteomes" id="UP001057375">
    <property type="component" value="Unassembled WGS sequence"/>
</dbReference>
<gene>
    <name evidence="1" type="ORF">ADUPG1_006421</name>
</gene>
<proteinExistence type="predicted"/>
<name>A0ABQ5KI69_9EUKA</name>
<dbReference type="EMBL" id="BQXS01009956">
    <property type="protein sequence ID" value="GKT32224.1"/>
    <property type="molecule type" value="Genomic_DNA"/>
</dbReference>
<reference evidence="1" key="1">
    <citation type="submission" date="2022-03" db="EMBL/GenBank/DDBJ databases">
        <title>Draft genome sequence of Aduncisulcus paluster, a free-living microaerophilic Fornicata.</title>
        <authorList>
            <person name="Yuyama I."/>
            <person name="Kume K."/>
            <person name="Tamura T."/>
            <person name="Inagaki Y."/>
            <person name="Hashimoto T."/>
        </authorList>
    </citation>
    <scope>NUCLEOTIDE SEQUENCE</scope>
    <source>
        <strain evidence="1">NY0171</strain>
    </source>
</reference>
<sequence length="203" mass="23255">MAYTTAKHSCSITDQGVVRCSHFEDFIEDYCTPQSIDVDTDERMNGFISTFSSPLGLKGIKALGVRAQNALRTITVNESFDIGPCDPHWRPTHGVWCTIGAEDGGYNFVKIISLQKVPNSEADRVKRQMITLKSRHPGVSFYFIRYYKSDGIDEISRDCLLSPWEDQEGDSYDVEAQGSMLREVRVYDNRLIRFHPMNQFYFE</sequence>
<accession>A0ABQ5KI69</accession>
<evidence type="ECO:0000313" key="1">
    <source>
        <dbReference type="EMBL" id="GKT32224.1"/>
    </source>
</evidence>
<keyword evidence="2" id="KW-1185">Reference proteome</keyword>
<protein>
    <submittedName>
        <fullName evidence="1">Uncharacterized protein</fullName>
    </submittedName>
</protein>
<organism evidence="1 2">
    <name type="scientific">Aduncisulcus paluster</name>
    <dbReference type="NCBI Taxonomy" id="2918883"/>
    <lineage>
        <taxon>Eukaryota</taxon>
        <taxon>Metamonada</taxon>
        <taxon>Carpediemonas-like organisms</taxon>
        <taxon>Aduncisulcus</taxon>
    </lineage>
</organism>
<evidence type="ECO:0000313" key="2">
    <source>
        <dbReference type="Proteomes" id="UP001057375"/>
    </source>
</evidence>